<dbReference type="GO" id="GO:0031533">
    <property type="term" value="C:mRNA capping enzyme complex"/>
    <property type="evidence" value="ECO:0007669"/>
    <property type="project" value="InterPro"/>
</dbReference>
<dbReference type="GO" id="GO:0003723">
    <property type="term" value="F:RNA binding"/>
    <property type="evidence" value="ECO:0007669"/>
    <property type="project" value="InterPro"/>
</dbReference>
<dbReference type="Pfam" id="PF15320">
    <property type="entry name" value="RAM"/>
    <property type="match status" value="1"/>
</dbReference>
<sequence>MIVYSGASEKTACKIDPKNIYINTMADEPSLDSSPSMTEIERKVQELEEMFKDRYTENDEDYMKTVSTPLPDPPCIKNWFVRQQRGNWNRGGGGGGGYRGSGDRRYDDRNRGNYHGNRDSGDRRYDDRNRDNYHGNRDSGDRRYDDRNRDNYHGNRGGYHGNQGQDHHSHRGGRHQRNDNYGNRGRHDQRYNPY</sequence>
<evidence type="ECO:0000313" key="3">
    <source>
        <dbReference type="Proteomes" id="UP000683360"/>
    </source>
</evidence>
<name>A0A8S3QVE5_MYTED</name>
<dbReference type="GO" id="GO:0106005">
    <property type="term" value="P:RNA 5'-cap (guanine-N7)-methylation"/>
    <property type="evidence" value="ECO:0007669"/>
    <property type="project" value="InterPro"/>
</dbReference>
<proteinExistence type="predicted"/>
<protein>
    <submittedName>
        <fullName evidence="2">Uncharacterized protein</fullName>
    </submittedName>
</protein>
<accession>A0A8S3QVE5</accession>
<keyword evidence="3" id="KW-1185">Reference proteome</keyword>
<gene>
    <name evidence="2" type="ORF">MEDL_11739</name>
</gene>
<comment type="caution">
    <text evidence="2">The sequence shown here is derived from an EMBL/GenBank/DDBJ whole genome shotgun (WGS) entry which is preliminary data.</text>
</comment>
<dbReference type="OrthoDB" id="5875297at2759"/>
<feature type="region of interest" description="Disordered" evidence="1">
    <location>
        <begin position="86"/>
        <end position="194"/>
    </location>
</feature>
<feature type="compositionally biased region" description="Basic and acidic residues" evidence="1">
    <location>
        <begin position="185"/>
        <end position="194"/>
    </location>
</feature>
<evidence type="ECO:0000256" key="1">
    <source>
        <dbReference type="SAM" id="MobiDB-lite"/>
    </source>
</evidence>
<feature type="compositionally biased region" description="Basic and acidic residues" evidence="1">
    <location>
        <begin position="101"/>
        <end position="153"/>
    </location>
</feature>
<evidence type="ECO:0000313" key="2">
    <source>
        <dbReference type="EMBL" id="CAG2196891.1"/>
    </source>
</evidence>
<dbReference type="EMBL" id="CAJPWZ010000580">
    <property type="protein sequence ID" value="CAG2196891.1"/>
    <property type="molecule type" value="Genomic_DNA"/>
</dbReference>
<reference evidence="2" key="1">
    <citation type="submission" date="2021-03" db="EMBL/GenBank/DDBJ databases">
        <authorList>
            <person name="Bekaert M."/>
        </authorList>
    </citation>
    <scope>NUCLEOTIDE SEQUENCE</scope>
</reference>
<dbReference type="Proteomes" id="UP000683360">
    <property type="component" value="Unassembled WGS sequence"/>
</dbReference>
<dbReference type="AlphaFoldDB" id="A0A8S3QVE5"/>
<feature type="compositionally biased region" description="Gly residues" evidence="1">
    <location>
        <begin position="89"/>
        <end position="100"/>
    </location>
</feature>
<dbReference type="InterPro" id="IPR028271">
    <property type="entry name" value="RAMAC"/>
</dbReference>
<organism evidence="2 3">
    <name type="scientific">Mytilus edulis</name>
    <name type="common">Blue mussel</name>
    <dbReference type="NCBI Taxonomy" id="6550"/>
    <lineage>
        <taxon>Eukaryota</taxon>
        <taxon>Metazoa</taxon>
        <taxon>Spiralia</taxon>
        <taxon>Lophotrochozoa</taxon>
        <taxon>Mollusca</taxon>
        <taxon>Bivalvia</taxon>
        <taxon>Autobranchia</taxon>
        <taxon>Pteriomorphia</taxon>
        <taxon>Mytilida</taxon>
        <taxon>Mytiloidea</taxon>
        <taxon>Mytilidae</taxon>
        <taxon>Mytilinae</taxon>
        <taxon>Mytilus</taxon>
    </lineage>
</organism>